<dbReference type="EMBL" id="CP033512">
    <property type="protein sequence ID" value="UYS84736.1"/>
    <property type="molecule type" value="Genomic_DNA"/>
</dbReference>
<evidence type="ECO:0000313" key="1">
    <source>
        <dbReference type="EMBL" id="UYS84736.1"/>
    </source>
</evidence>
<gene>
    <name evidence="1" type="ORF">EER00_05380</name>
</gene>
<dbReference type="AlphaFoldDB" id="A0A9J7BWT8"/>
<accession>A0A9J7BWT8</accession>
<dbReference type="Proteomes" id="UP000464283">
    <property type="component" value="Chromosome"/>
</dbReference>
<proteinExistence type="predicted"/>
<organism evidence="1">
    <name type="scientific">Malacoplasma iowae 695</name>
    <dbReference type="NCBI Taxonomy" id="1048830"/>
    <lineage>
        <taxon>Bacteria</taxon>
        <taxon>Bacillati</taxon>
        <taxon>Mycoplasmatota</taxon>
        <taxon>Mycoplasmoidales</taxon>
        <taxon>Mycoplasmoidaceae</taxon>
        <taxon>Malacoplasma</taxon>
    </lineage>
</organism>
<protein>
    <submittedName>
        <fullName evidence="1">Uncharacterized protein</fullName>
    </submittedName>
</protein>
<sequence length="60" mass="7098">MLMVIMLMILLLSNPEYAKTIVINKFEIDNLSNIIKELFQKTVENIIIFWIIRSETKVID</sequence>
<dbReference type="RefSeq" id="WP_159402909.1">
    <property type="nucleotide sequence ID" value="NZ_CP033512.2"/>
</dbReference>
<name>A0A9J7BWT8_MALIO</name>
<dbReference type="KEGG" id="miw:EER00_05380"/>
<reference evidence="1" key="1">
    <citation type="submission" date="2022-10" db="EMBL/GenBank/DDBJ databases">
        <title>The first complete genome sequence of Mycoplasma iowae strain 695.</title>
        <authorList>
            <person name="Ghanem M."/>
            <person name="El-Gazzar M."/>
        </authorList>
    </citation>
    <scope>NUCLEOTIDE SEQUENCE</scope>
    <source>
        <strain evidence="1">695</strain>
    </source>
</reference>